<name>A0A5R9GBX2_9BACL</name>
<sequence>MGIFGRGHHPTYERFAANVDVARARTARASAESGGAVDLAVRARRGGVRAAAAAQLLRAPGGPERRALGGAYESVADLCGNGRPGAEECGGLLLMYTNTVDRAQSMRRGEASDRVWSGVILAELRQAAIGYTEAALESTAPDVRRVFERLAYDTARKHEQLTAILQQNRLLEPAFAAPFEEVQRAAAQAAETVRLAKTLHQAGRVRTPATAAAPSVPQMSYTPRIQGYSPYMNMQQPPTARPPEFALPHNMPFGGLPGGTYLPPQPQPQAQAQEAPAPQREPEPAVSSALREETSLAAVAPPAAESRAAEPAHEAAPTAPPAPKRSGGRRAKAGPAVEAGANEPEQLTT</sequence>
<dbReference type="EMBL" id="VCIW01000014">
    <property type="protein sequence ID" value="TLS50634.1"/>
    <property type="molecule type" value="Genomic_DNA"/>
</dbReference>
<feature type="compositionally biased region" description="Low complexity" evidence="1">
    <location>
        <begin position="297"/>
        <end position="306"/>
    </location>
</feature>
<organism evidence="2 3">
    <name type="scientific">Paenibacillus antri</name>
    <dbReference type="NCBI Taxonomy" id="2582848"/>
    <lineage>
        <taxon>Bacteria</taxon>
        <taxon>Bacillati</taxon>
        <taxon>Bacillota</taxon>
        <taxon>Bacilli</taxon>
        <taxon>Bacillales</taxon>
        <taxon>Paenibacillaceae</taxon>
        <taxon>Paenibacillus</taxon>
    </lineage>
</organism>
<protein>
    <submittedName>
        <fullName evidence="2">Spore coat protein</fullName>
    </submittedName>
</protein>
<feature type="region of interest" description="Disordered" evidence="1">
    <location>
        <begin position="235"/>
        <end position="349"/>
    </location>
</feature>
<keyword evidence="2" id="KW-0167">Capsid protein</keyword>
<evidence type="ECO:0000313" key="2">
    <source>
        <dbReference type="EMBL" id="TLS50634.1"/>
    </source>
</evidence>
<accession>A0A5R9GBX2</accession>
<gene>
    <name evidence="2" type="ORF">FE782_19940</name>
</gene>
<reference evidence="2 3" key="1">
    <citation type="submission" date="2019-05" db="EMBL/GenBank/DDBJ databases">
        <authorList>
            <person name="Narsing Rao M.P."/>
            <person name="Li W.J."/>
        </authorList>
    </citation>
    <scope>NUCLEOTIDE SEQUENCE [LARGE SCALE GENOMIC DNA]</scope>
    <source>
        <strain evidence="2 3">SYSU_K30003</strain>
    </source>
</reference>
<dbReference type="Proteomes" id="UP000309676">
    <property type="component" value="Unassembled WGS sequence"/>
</dbReference>
<dbReference type="AlphaFoldDB" id="A0A5R9GBX2"/>
<evidence type="ECO:0000256" key="1">
    <source>
        <dbReference type="SAM" id="MobiDB-lite"/>
    </source>
</evidence>
<keyword evidence="3" id="KW-1185">Reference proteome</keyword>
<dbReference type="Pfam" id="PF07875">
    <property type="entry name" value="Coat_F"/>
    <property type="match status" value="1"/>
</dbReference>
<comment type="caution">
    <text evidence="2">The sequence shown here is derived from an EMBL/GenBank/DDBJ whole genome shotgun (WGS) entry which is preliminary data.</text>
</comment>
<keyword evidence="2" id="KW-0946">Virion</keyword>
<feature type="compositionally biased region" description="Low complexity" evidence="1">
    <location>
        <begin position="268"/>
        <end position="278"/>
    </location>
</feature>
<evidence type="ECO:0000313" key="3">
    <source>
        <dbReference type="Proteomes" id="UP000309676"/>
    </source>
</evidence>
<dbReference type="InterPro" id="IPR012851">
    <property type="entry name" value="Spore_coat_CotF-like"/>
</dbReference>
<proteinExistence type="predicted"/>